<gene>
    <name evidence="3" type="ORF">Plec18167_004337</name>
</gene>
<evidence type="ECO:0000313" key="3">
    <source>
        <dbReference type="EMBL" id="KAL1879040.1"/>
    </source>
</evidence>
<dbReference type="EMBL" id="JAVDPF010000011">
    <property type="protein sequence ID" value="KAL1879040.1"/>
    <property type="molecule type" value="Genomic_DNA"/>
</dbReference>
<comment type="caution">
    <text evidence="3">The sequence shown here is derived from an EMBL/GenBank/DDBJ whole genome shotgun (WGS) entry which is preliminary data.</text>
</comment>
<dbReference type="Pfam" id="PF07859">
    <property type="entry name" value="Abhydrolase_3"/>
    <property type="match status" value="1"/>
</dbReference>
<organism evidence="3 4">
    <name type="scientific">Paecilomyces lecythidis</name>
    <dbReference type="NCBI Taxonomy" id="3004212"/>
    <lineage>
        <taxon>Eukaryota</taxon>
        <taxon>Fungi</taxon>
        <taxon>Dikarya</taxon>
        <taxon>Ascomycota</taxon>
        <taxon>Pezizomycotina</taxon>
        <taxon>Eurotiomycetes</taxon>
        <taxon>Eurotiomycetidae</taxon>
        <taxon>Eurotiales</taxon>
        <taxon>Thermoascaceae</taxon>
        <taxon>Paecilomyces</taxon>
    </lineage>
</organism>
<accession>A0ABR3XSS0</accession>
<evidence type="ECO:0000313" key="4">
    <source>
        <dbReference type="Proteomes" id="UP001583193"/>
    </source>
</evidence>
<dbReference type="Proteomes" id="UP001583193">
    <property type="component" value="Unassembled WGS sequence"/>
</dbReference>
<sequence length="331" mass="36762">MGEASELGREKIANFHLIQQDYKHFGGHGIRADILIPKAPFQGKRPVIARFHGGGLIAGDSLYLDWIPPWLLQLAERHSAVIISPNYRLMPEATGLDILEDVEEFWSWLHSSSLAKTLKNHESETTLDLSRIITAGDSAGGLLSIYLALSHPDEIRAGTAAYPMVDMHEPDYCTPQYKQMFDSPVLPASVVTDHLAKMKPEDAALTYPPPERFPLFLAAFQHGKVLEFYERGAENSPRKDDLFLIERLEKEGAKLPRGGIVILHGSEDSVVPVRGSEKFIAKAKEVMKGKQGGDKLVLSLRPGYHGFDGDTTLDAEWLKEALESAVEAWLE</sequence>
<name>A0ABR3XSS0_9EURO</name>
<dbReference type="InterPro" id="IPR029058">
    <property type="entry name" value="AB_hydrolase_fold"/>
</dbReference>
<evidence type="ECO:0000259" key="2">
    <source>
        <dbReference type="Pfam" id="PF07859"/>
    </source>
</evidence>
<proteinExistence type="predicted"/>
<dbReference type="InterPro" id="IPR050300">
    <property type="entry name" value="GDXG_lipolytic_enzyme"/>
</dbReference>
<dbReference type="InterPro" id="IPR013094">
    <property type="entry name" value="AB_hydrolase_3"/>
</dbReference>
<dbReference type="PANTHER" id="PTHR48081:SF3">
    <property type="entry name" value="ALPHA_BETA HYDROLASE FOLD-3 DOMAIN-CONTAINING PROTEIN"/>
    <property type="match status" value="1"/>
</dbReference>
<feature type="domain" description="Alpha/beta hydrolase fold-3" evidence="2">
    <location>
        <begin position="51"/>
        <end position="191"/>
    </location>
</feature>
<keyword evidence="4" id="KW-1185">Reference proteome</keyword>
<dbReference type="SUPFAM" id="SSF53474">
    <property type="entry name" value="alpha/beta-Hydrolases"/>
    <property type="match status" value="1"/>
</dbReference>
<keyword evidence="1" id="KW-0378">Hydrolase</keyword>
<dbReference type="Gene3D" id="3.40.50.1820">
    <property type="entry name" value="alpha/beta hydrolase"/>
    <property type="match status" value="1"/>
</dbReference>
<dbReference type="PANTHER" id="PTHR48081">
    <property type="entry name" value="AB HYDROLASE SUPERFAMILY PROTEIN C4A8.06C"/>
    <property type="match status" value="1"/>
</dbReference>
<evidence type="ECO:0000256" key="1">
    <source>
        <dbReference type="ARBA" id="ARBA00022801"/>
    </source>
</evidence>
<protein>
    <recommendedName>
        <fullName evidence="2">Alpha/beta hydrolase fold-3 domain-containing protein</fullName>
    </recommendedName>
</protein>
<reference evidence="3 4" key="1">
    <citation type="journal article" date="2024" name="IMA Fungus">
        <title>IMA Genome - F19 : A genome assembly and annotation guide to empower mycologists, including annotated draft genome sequences of Ceratocystis pirilliformis, Diaporthe australafricana, Fusarium ophioides, Paecilomyces lecythidis, and Sporothrix stenoceras.</title>
        <authorList>
            <person name="Aylward J."/>
            <person name="Wilson A.M."/>
            <person name="Visagie C.M."/>
            <person name="Spraker J."/>
            <person name="Barnes I."/>
            <person name="Buitendag C."/>
            <person name="Ceriani C."/>
            <person name="Del Mar Angel L."/>
            <person name="du Plessis D."/>
            <person name="Fuchs T."/>
            <person name="Gasser K."/>
            <person name="Kramer D."/>
            <person name="Li W."/>
            <person name="Munsamy K."/>
            <person name="Piso A."/>
            <person name="Price J.L."/>
            <person name="Sonnekus B."/>
            <person name="Thomas C."/>
            <person name="van der Nest A."/>
            <person name="van Dijk A."/>
            <person name="van Heerden A."/>
            <person name="van Vuuren N."/>
            <person name="Yilmaz N."/>
            <person name="Duong T.A."/>
            <person name="van der Merwe N.A."/>
            <person name="Wingfield M.J."/>
            <person name="Wingfield B.D."/>
        </authorList>
    </citation>
    <scope>NUCLEOTIDE SEQUENCE [LARGE SCALE GENOMIC DNA]</scope>
    <source>
        <strain evidence="3 4">CMW 18167</strain>
    </source>
</reference>